<dbReference type="Gene3D" id="1.20.1250.20">
    <property type="entry name" value="MFS general substrate transporter like domains"/>
    <property type="match status" value="1"/>
</dbReference>
<keyword evidence="4 7" id="KW-0812">Transmembrane</keyword>
<keyword evidence="5 7" id="KW-1133">Transmembrane helix</keyword>
<evidence type="ECO:0008006" key="10">
    <source>
        <dbReference type="Google" id="ProtNLM"/>
    </source>
</evidence>
<organism evidence="8 9">
    <name type="scientific">Rhizopus delemar</name>
    <dbReference type="NCBI Taxonomy" id="936053"/>
    <lineage>
        <taxon>Eukaryota</taxon>
        <taxon>Fungi</taxon>
        <taxon>Fungi incertae sedis</taxon>
        <taxon>Mucoromycota</taxon>
        <taxon>Mucoromycotina</taxon>
        <taxon>Mucoromycetes</taxon>
        <taxon>Mucorales</taxon>
        <taxon>Mucorineae</taxon>
        <taxon>Rhizopodaceae</taxon>
        <taxon>Rhizopus</taxon>
    </lineage>
</organism>
<keyword evidence="9" id="KW-1185">Reference proteome</keyword>
<evidence type="ECO:0000313" key="9">
    <source>
        <dbReference type="Proteomes" id="UP000740926"/>
    </source>
</evidence>
<name>A0A9P6YB67_9FUNG</name>
<evidence type="ECO:0000256" key="2">
    <source>
        <dbReference type="ARBA" id="ARBA00022448"/>
    </source>
</evidence>
<evidence type="ECO:0000256" key="5">
    <source>
        <dbReference type="ARBA" id="ARBA00022989"/>
    </source>
</evidence>
<gene>
    <name evidence="8" type="ORF">G6F50_013933</name>
</gene>
<sequence>MDRDLLVLLATLSLALSLVGLALTRSWYVLPVVMLVNGFAWITVLSSLQIAAQTAVPAWVRARALALYIMVFSAGMAAGGLSWGALAQRTSPELALLVAAAGAVIGGLLVWRVRIAGTEDLNLRPAGHWPAPELSVPVSNDRGPVLVTIEYRIDDADRSAFQAQMRALGTIRRRDGAVVWGVVEDVATPGIHLEYFVTPSWLEHLRQHERITADDKAIQEVLRELHRGERAPVVRHFVGGHDPLPKAGVPHHHSDI</sequence>
<dbReference type="Proteomes" id="UP000740926">
    <property type="component" value="Unassembled WGS sequence"/>
</dbReference>
<dbReference type="EMBL" id="JAANIU010006058">
    <property type="protein sequence ID" value="KAG1543946.1"/>
    <property type="molecule type" value="Genomic_DNA"/>
</dbReference>
<evidence type="ECO:0000256" key="3">
    <source>
        <dbReference type="ARBA" id="ARBA00022475"/>
    </source>
</evidence>
<keyword evidence="3" id="KW-1003">Cell membrane</keyword>
<evidence type="ECO:0000256" key="6">
    <source>
        <dbReference type="ARBA" id="ARBA00023136"/>
    </source>
</evidence>
<dbReference type="PANTHER" id="PTHR23513:SF11">
    <property type="entry name" value="STAPHYLOFERRIN A TRANSPORTER"/>
    <property type="match status" value="1"/>
</dbReference>
<dbReference type="InterPro" id="IPR010290">
    <property type="entry name" value="TM_effector"/>
</dbReference>
<feature type="transmembrane region" description="Helical" evidence="7">
    <location>
        <begin position="64"/>
        <end position="88"/>
    </location>
</feature>
<dbReference type="InterPro" id="IPR036259">
    <property type="entry name" value="MFS_trans_sf"/>
</dbReference>
<feature type="transmembrane region" description="Helical" evidence="7">
    <location>
        <begin position="32"/>
        <end position="52"/>
    </location>
</feature>
<dbReference type="AlphaFoldDB" id="A0A9P6YB67"/>
<comment type="caution">
    <text evidence="8">The sequence shown here is derived from an EMBL/GenBank/DDBJ whole genome shotgun (WGS) entry which is preliminary data.</text>
</comment>
<evidence type="ECO:0000256" key="1">
    <source>
        <dbReference type="ARBA" id="ARBA00004651"/>
    </source>
</evidence>
<comment type="subcellular location">
    <subcellularLocation>
        <location evidence="1">Cell membrane</location>
        <topology evidence="1">Multi-pass membrane protein</topology>
    </subcellularLocation>
</comment>
<feature type="transmembrane region" description="Helical" evidence="7">
    <location>
        <begin position="94"/>
        <end position="111"/>
    </location>
</feature>
<dbReference type="Pfam" id="PF05977">
    <property type="entry name" value="MFS_3"/>
    <property type="match status" value="1"/>
</dbReference>
<accession>A0A9P6YB67</accession>
<evidence type="ECO:0000256" key="7">
    <source>
        <dbReference type="SAM" id="Phobius"/>
    </source>
</evidence>
<keyword evidence="6 7" id="KW-0472">Membrane</keyword>
<evidence type="ECO:0000256" key="4">
    <source>
        <dbReference type="ARBA" id="ARBA00022692"/>
    </source>
</evidence>
<proteinExistence type="predicted"/>
<protein>
    <recommendedName>
        <fullName evidence="10">MFS transporter</fullName>
    </recommendedName>
</protein>
<dbReference type="SUPFAM" id="SSF103473">
    <property type="entry name" value="MFS general substrate transporter"/>
    <property type="match status" value="1"/>
</dbReference>
<reference evidence="8 9" key="1">
    <citation type="journal article" date="2020" name="Microb. Genom.">
        <title>Genetic diversity of clinical and environmental Mucorales isolates obtained from an investigation of mucormycosis cases among solid organ transplant recipients.</title>
        <authorList>
            <person name="Nguyen M.H."/>
            <person name="Kaul D."/>
            <person name="Muto C."/>
            <person name="Cheng S.J."/>
            <person name="Richter R.A."/>
            <person name="Bruno V.M."/>
            <person name="Liu G."/>
            <person name="Beyhan S."/>
            <person name="Sundermann A.J."/>
            <person name="Mounaud S."/>
            <person name="Pasculle A.W."/>
            <person name="Nierman W.C."/>
            <person name="Driscoll E."/>
            <person name="Cumbie R."/>
            <person name="Clancy C.J."/>
            <person name="Dupont C.L."/>
        </authorList>
    </citation>
    <scope>NUCLEOTIDE SEQUENCE [LARGE SCALE GENOMIC DNA]</scope>
    <source>
        <strain evidence="8 9">GL24</strain>
    </source>
</reference>
<dbReference type="PANTHER" id="PTHR23513">
    <property type="entry name" value="INTEGRAL MEMBRANE EFFLUX PROTEIN-RELATED"/>
    <property type="match status" value="1"/>
</dbReference>
<keyword evidence="2" id="KW-0813">Transport</keyword>
<evidence type="ECO:0000313" key="8">
    <source>
        <dbReference type="EMBL" id="KAG1543946.1"/>
    </source>
</evidence>
<dbReference type="GO" id="GO:0005886">
    <property type="term" value="C:plasma membrane"/>
    <property type="evidence" value="ECO:0007669"/>
    <property type="project" value="UniProtKB-SubCell"/>
</dbReference>